<feature type="repeat" description="ANK" evidence="3">
    <location>
        <begin position="1368"/>
        <end position="1400"/>
    </location>
</feature>
<gene>
    <name evidence="7" type="ORF">QQS21_010193</name>
</gene>
<feature type="compositionally biased region" description="Polar residues" evidence="4">
    <location>
        <begin position="1"/>
        <end position="18"/>
    </location>
</feature>
<dbReference type="InterPro" id="IPR036770">
    <property type="entry name" value="Ankyrin_rpt-contain_sf"/>
</dbReference>
<dbReference type="InterPro" id="IPR027417">
    <property type="entry name" value="P-loop_NTPase"/>
</dbReference>
<dbReference type="PROSITE" id="PS50088">
    <property type="entry name" value="ANK_REPEAT"/>
    <property type="match status" value="12"/>
</dbReference>
<dbReference type="Gene3D" id="3.40.50.1580">
    <property type="entry name" value="Nucleoside phosphorylase domain"/>
    <property type="match status" value="1"/>
</dbReference>
<keyword evidence="2 3" id="KW-0040">ANK repeat</keyword>
<dbReference type="InterPro" id="IPR035994">
    <property type="entry name" value="Nucleoside_phosphorylase_sf"/>
</dbReference>
<dbReference type="Gene3D" id="3.40.50.300">
    <property type="entry name" value="P-loop containing nucleotide triphosphate hydrolases"/>
    <property type="match status" value="1"/>
</dbReference>
<dbReference type="InterPro" id="IPR002110">
    <property type="entry name" value="Ankyrin_rpt"/>
</dbReference>
<evidence type="ECO:0000256" key="3">
    <source>
        <dbReference type="PROSITE-ProRule" id="PRU00023"/>
    </source>
</evidence>
<dbReference type="GO" id="GO:0003824">
    <property type="term" value="F:catalytic activity"/>
    <property type="evidence" value="ECO:0007669"/>
    <property type="project" value="InterPro"/>
</dbReference>
<feature type="repeat" description="ANK" evidence="3">
    <location>
        <begin position="1269"/>
        <end position="1301"/>
    </location>
</feature>
<reference evidence="7" key="1">
    <citation type="submission" date="2023-06" db="EMBL/GenBank/DDBJ databases">
        <title>Conoideocrella luteorostrata (Hypocreales: Clavicipitaceae), a potential biocontrol fungus for elongate hemlock scale in United States Christmas tree production areas.</title>
        <authorList>
            <person name="Barrett H."/>
            <person name="Lovett B."/>
            <person name="Macias A.M."/>
            <person name="Stajich J.E."/>
            <person name="Kasson M.T."/>
        </authorList>
    </citation>
    <scope>NUCLEOTIDE SEQUENCE</scope>
    <source>
        <strain evidence="7">ARSEF 14590</strain>
    </source>
</reference>
<feature type="repeat" description="ANK" evidence="3">
    <location>
        <begin position="1075"/>
        <end position="1107"/>
    </location>
</feature>
<evidence type="ECO:0000259" key="6">
    <source>
        <dbReference type="Pfam" id="PF24883"/>
    </source>
</evidence>
<protein>
    <submittedName>
        <fullName evidence="7">Uncharacterized protein</fullName>
    </submittedName>
</protein>
<dbReference type="PANTHER" id="PTHR24198:SF165">
    <property type="entry name" value="ANKYRIN REPEAT-CONTAINING PROTEIN-RELATED"/>
    <property type="match status" value="1"/>
</dbReference>
<dbReference type="Proteomes" id="UP001251528">
    <property type="component" value="Unassembled WGS sequence"/>
</dbReference>
<feature type="repeat" description="ANK" evidence="3">
    <location>
        <begin position="1302"/>
        <end position="1334"/>
    </location>
</feature>
<dbReference type="Pfam" id="PF24883">
    <property type="entry name" value="NPHP3_N"/>
    <property type="match status" value="1"/>
</dbReference>
<dbReference type="EMBL" id="JASWJB010000287">
    <property type="protein sequence ID" value="KAK2592122.1"/>
    <property type="molecule type" value="Genomic_DNA"/>
</dbReference>
<dbReference type="PROSITE" id="PS50297">
    <property type="entry name" value="ANK_REP_REGION"/>
    <property type="match status" value="11"/>
</dbReference>
<feature type="region of interest" description="Disordered" evidence="4">
    <location>
        <begin position="1"/>
        <end position="64"/>
    </location>
</feature>
<dbReference type="InterPro" id="IPR056884">
    <property type="entry name" value="NPHP3-like_N"/>
</dbReference>
<evidence type="ECO:0000256" key="1">
    <source>
        <dbReference type="ARBA" id="ARBA00022737"/>
    </source>
</evidence>
<dbReference type="Pfam" id="PF12796">
    <property type="entry name" value="Ank_2"/>
    <property type="match status" value="3"/>
</dbReference>
<dbReference type="PANTHER" id="PTHR24198">
    <property type="entry name" value="ANKYRIN REPEAT AND PROTEIN KINASE DOMAIN-CONTAINING PROTEIN"/>
    <property type="match status" value="1"/>
</dbReference>
<dbReference type="SMART" id="SM00248">
    <property type="entry name" value="ANK"/>
    <property type="match status" value="15"/>
</dbReference>
<evidence type="ECO:0000313" key="7">
    <source>
        <dbReference type="EMBL" id="KAK2592122.1"/>
    </source>
</evidence>
<name>A0AAJ0FPN3_9HYPO</name>
<feature type="repeat" description="ANK" evidence="3">
    <location>
        <begin position="1236"/>
        <end position="1268"/>
    </location>
</feature>
<dbReference type="Gene3D" id="1.25.40.20">
    <property type="entry name" value="Ankyrin repeat-containing domain"/>
    <property type="match status" value="6"/>
</dbReference>
<dbReference type="SUPFAM" id="SSF53167">
    <property type="entry name" value="Purine and uridine phosphorylases"/>
    <property type="match status" value="1"/>
</dbReference>
<dbReference type="PRINTS" id="PR01415">
    <property type="entry name" value="ANKYRIN"/>
</dbReference>
<keyword evidence="8" id="KW-1185">Reference proteome</keyword>
<dbReference type="SUPFAM" id="SSF48403">
    <property type="entry name" value="Ankyrin repeat"/>
    <property type="match status" value="2"/>
</dbReference>
<dbReference type="Pfam" id="PF22939">
    <property type="entry name" value="WHD_GPIID"/>
    <property type="match status" value="1"/>
</dbReference>
<keyword evidence="1" id="KW-0677">Repeat</keyword>
<feature type="repeat" description="ANK" evidence="3">
    <location>
        <begin position="1108"/>
        <end position="1140"/>
    </location>
</feature>
<dbReference type="SUPFAM" id="SSF52540">
    <property type="entry name" value="P-loop containing nucleoside triphosphate hydrolases"/>
    <property type="match status" value="1"/>
</dbReference>
<proteinExistence type="predicted"/>
<feature type="repeat" description="ANK" evidence="3">
    <location>
        <begin position="1335"/>
        <end position="1367"/>
    </location>
</feature>
<dbReference type="Pfam" id="PF00023">
    <property type="entry name" value="Ank"/>
    <property type="match status" value="3"/>
</dbReference>
<feature type="domain" description="Nephrocystin 3-like N-terminal" evidence="6">
    <location>
        <begin position="453"/>
        <end position="618"/>
    </location>
</feature>
<evidence type="ECO:0000259" key="5">
    <source>
        <dbReference type="Pfam" id="PF22939"/>
    </source>
</evidence>
<comment type="caution">
    <text evidence="7">The sequence shown here is derived from an EMBL/GenBank/DDBJ whole genome shotgun (WGS) entry which is preliminary data.</text>
</comment>
<feature type="repeat" description="ANK" evidence="3">
    <location>
        <begin position="972"/>
        <end position="997"/>
    </location>
</feature>
<feature type="repeat" description="ANK" evidence="3">
    <location>
        <begin position="939"/>
        <end position="971"/>
    </location>
</feature>
<dbReference type="GO" id="GO:0009116">
    <property type="term" value="P:nucleoside metabolic process"/>
    <property type="evidence" value="ECO:0007669"/>
    <property type="project" value="InterPro"/>
</dbReference>
<feature type="repeat" description="ANK" evidence="3">
    <location>
        <begin position="906"/>
        <end position="938"/>
    </location>
</feature>
<evidence type="ECO:0000256" key="2">
    <source>
        <dbReference type="ARBA" id="ARBA00023043"/>
    </source>
</evidence>
<evidence type="ECO:0000313" key="8">
    <source>
        <dbReference type="Proteomes" id="UP001251528"/>
    </source>
</evidence>
<feature type="repeat" description="ANK" evidence="3">
    <location>
        <begin position="1042"/>
        <end position="1074"/>
    </location>
</feature>
<accession>A0AAJ0FPN3</accession>
<organism evidence="7 8">
    <name type="scientific">Conoideocrella luteorostrata</name>
    <dbReference type="NCBI Taxonomy" id="1105319"/>
    <lineage>
        <taxon>Eukaryota</taxon>
        <taxon>Fungi</taxon>
        <taxon>Dikarya</taxon>
        <taxon>Ascomycota</taxon>
        <taxon>Pezizomycotina</taxon>
        <taxon>Sordariomycetes</taxon>
        <taxon>Hypocreomycetidae</taxon>
        <taxon>Hypocreales</taxon>
        <taxon>Clavicipitaceae</taxon>
        <taxon>Conoideocrella</taxon>
    </lineage>
</organism>
<sequence>MQAQKRPTQDSHGGSNHVDTADRSAPTSPVDCVAQRTSEMCNERKRQRTDSQAHHGGGTAIELPEQRPLTDLKPLRTSYPNDLYSVGWICAIEPEYVAARAFLDEDHGQPTSVSKNDNNDYTLGRSGDHFIVIAVLPHGEYGTSSAATVARDLLHTFPNVKFGLMVGIGGGAPSSKHDIRLGDIVVSTPCNSHGGVLQYDFGKTVQNKKFHRTAYLDQPPPILRTAVAGLKAHYELNGHRLEEAIHRALEAFPRLRRRYSRPEPDTDRLYRNSLTHPSVSEHEDSPCALVCGDSSDRLISRPQRNEFDDNPTIHFGLIASANQLMKDAVIRDGLVKEMGVLCFEMEAAGLMNHFSCLVVRGICDYADSHKSKIWQGYASMAAAAYAKDLLSRIPSCKIETQIRIEEGFFNIERSVETLLHAQHNHKQKTILNWLSSSDFGSQQNDNFNRREPGTGQWFLRSAEFRAWVEAKKQTLFCPGIPGAGKTTLTSIIVADLASRFHAAKDIGIAYIYCDFRRQGEQKAHDLLSNLLKQLSEHCSSIPAVVDNLYGAYKEKPCRPTLQEILNALHLVAKDFSRVFIVVDALDECNTTDGCRTNFLSELFKLQDRTEVNILATSRFTQDLVHHFKNSATLEIRAHTDDVQKYLAGQMRILPSFVLEDPELQHDIKTAISKAIDGMFLLGPLYIEALTQQPTVGHIREALANLPDRLDSIYEQAMMRIRNQGGNLWKLARKTLSWLVVARRVLSTTEVRNAVAIQPGSSELNMLFIPTIEMIGTVCAGLITIDSQSDTVRLVHYTTQQFFEAVGAHWFLDAETAITKICITYLSFNTFDSGFCEDEDQLVQRLHANPLYEYASCNWGYHAAKASMGEDISILRFLSDNTKICSSTQILSDSDDYCFHNCRYEPTEMSALHIAAYFGLDNTIRCLLEGKHNINEKDSHGRPPLWLAAKEGRSVTVSLLLQNDADPDPKNHEGRTPLWLATKNRHVDVVKELLEAGACPNPKPFGFFDDGSSPLLLAAESGHDSIAQLLIAKGADVNSKDREGATPFSRAILGNHYMFAELLLMNGADTEVQDNRGRTPLLGAVQSQNDVAVGLLLNYGAGVECKDNFGRTPLRLALDSDHEKMVKLLLERNADIMVKADDDWTPLQVVLERKSATMIRMLMEIVRSQIASNVTTVLHHCTRKVNTENIGLMLESCIDLEPKDIRCVVLLAVCYGLEDVLKQLQEKSAESDLKDNHGELLLHLAAAKGYEGIAQLVLEHKAEVDLKDNVGKTPLHRAGLRGWKAIAQRLLEHKTDINLKDNIGETPLHRAATEGYKGIAQLLLEHKVDVNLKDNIGETPLHRAAAKGWKAIAKLLLEHKADVNARDNSGKTPLSLAAIRGHEDIVQLLLEHKANVNQKHEYSRTPLHQAVVKGSEVLLDFS</sequence>
<evidence type="ECO:0000256" key="4">
    <source>
        <dbReference type="SAM" id="MobiDB-lite"/>
    </source>
</evidence>
<feature type="domain" description="GPI inositol-deacylase winged helix" evidence="5">
    <location>
        <begin position="726"/>
        <end position="803"/>
    </location>
</feature>
<dbReference type="InterPro" id="IPR054471">
    <property type="entry name" value="GPIID_WHD"/>
</dbReference>
<feature type="repeat" description="ANK" evidence="3">
    <location>
        <begin position="1009"/>
        <end position="1041"/>
    </location>
</feature>
<feature type="compositionally biased region" description="Basic and acidic residues" evidence="4">
    <location>
        <begin position="41"/>
        <end position="53"/>
    </location>
</feature>